<feature type="transmembrane region" description="Helical" evidence="8">
    <location>
        <begin position="519"/>
        <end position="541"/>
    </location>
</feature>
<proteinExistence type="inferred from homology"/>
<keyword evidence="7 8" id="KW-0472">Membrane</keyword>
<evidence type="ECO:0000256" key="4">
    <source>
        <dbReference type="ARBA" id="ARBA00022519"/>
    </source>
</evidence>
<feature type="transmembrane region" description="Helical" evidence="8">
    <location>
        <begin position="12"/>
        <end position="35"/>
    </location>
</feature>
<keyword evidence="4" id="KW-0997">Cell inner membrane</keyword>
<feature type="transmembrane region" description="Helical" evidence="8">
    <location>
        <begin position="250"/>
        <end position="273"/>
    </location>
</feature>
<dbReference type="OrthoDB" id="57323at2"/>
<evidence type="ECO:0000256" key="7">
    <source>
        <dbReference type="ARBA" id="ARBA00023136"/>
    </source>
</evidence>
<evidence type="ECO:0000313" key="10">
    <source>
        <dbReference type="EMBL" id="SKA97237.1"/>
    </source>
</evidence>
<evidence type="ECO:0000256" key="1">
    <source>
        <dbReference type="ARBA" id="ARBA00004429"/>
    </source>
</evidence>
<evidence type="ECO:0000259" key="9">
    <source>
        <dbReference type="PROSITE" id="PS50928"/>
    </source>
</evidence>
<feature type="domain" description="ABC transmembrane type-1" evidence="9">
    <location>
        <begin position="64"/>
        <end position="266"/>
    </location>
</feature>
<feature type="transmembrane region" description="Helical" evidence="8">
    <location>
        <begin position="386"/>
        <end position="408"/>
    </location>
</feature>
<dbReference type="GO" id="GO:0055085">
    <property type="term" value="P:transmembrane transport"/>
    <property type="evidence" value="ECO:0007669"/>
    <property type="project" value="InterPro"/>
</dbReference>
<keyword evidence="3" id="KW-1003">Cell membrane</keyword>
<comment type="similarity">
    <text evidence="8">Belongs to the binding-protein-dependent transport system permease family.</text>
</comment>
<keyword evidence="6 8" id="KW-1133">Transmembrane helix</keyword>
<reference evidence="11" key="1">
    <citation type="submission" date="2017-02" db="EMBL/GenBank/DDBJ databases">
        <authorList>
            <person name="Varghese N."/>
            <person name="Submissions S."/>
        </authorList>
    </citation>
    <scope>NUCLEOTIDE SEQUENCE [LARGE SCALE GENOMIC DNA]</scope>
    <source>
        <strain evidence="11">USBA 833</strain>
    </source>
</reference>
<dbReference type="Pfam" id="PF00528">
    <property type="entry name" value="BPD_transp_1"/>
    <property type="match status" value="2"/>
</dbReference>
<dbReference type="RefSeq" id="WP_078697427.1">
    <property type="nucleotide sequence ID" value="NZ_FUYH01000024.1"/>
</dbReference>
<keyword evidence="2 8" id="KW-0813">Transport</keyword>
<accession>A0A1T4Y600</accession>
<feature type="transmembrane region" description="Helical" evidence="8">
    <location>
        <begin position="192"/>
        <end position="213"/>
    </location>
</feature>
<feature type="transmembrane region" description="Helical" evidence="8">
    <location>
        <begin position="63"/>
        <end position="87"/>
    </location>
</feature>
<dbReference type="InterPro" id="IPR000515">
    <property type="entry name" value="MetI-like"/>
</dbReference>
<comment type="subcellular location">
    <subcellularLocation>
        <location evidence="1">Cell inner membrane</location>
        <topology evidence="1">Multi-pass membrane protein</topology>
    </subcellularLocation>
    <subcellularLocation>
        <location evidence="8">Cell membrane</location>
        <topology evidence="8">Multi-pass membrane protein</topology>
    </subcellularLocation>
</comment>
<feature type="transmembrane region" description="Helical" evidence="8">
    <location>
        <begin position="477"/>
        <end position="499"/>
    </location>
</feature>
<feature type="transmembrane region" description="Helical" evidence="8">
    <location>
        <begin position="99"/>
        <end position="122"/>
    </location>
</feature>
<dbReference type="EMBL" id="FUYH01000024">
    <property type="protein sequence ID" value="SKA97237.1"/>
    <property type="molecule type" value="Genomic_DNA"/>
</dbReference>
<dbReference type="CDD" id="cd06261">
    <property type="entry name" value="TM_PBP2"/>
    <property type="match status" value="2"/>
</dbReference>
<sequence>MNKGKFKFDFWTIVTIIIALIFAVFLIYPLFALFASSFKDPVTGSFTLNNFAKFFHKKYYYKALINSFTVTICVTALSILIGAPMAYIMNAYKVKGKGILEILIIISMLSPPFIGAYSWVLLCGRSGVVTKFFAEKLNIHLPTIYGFLGILIVLTLKLYPFIYLYVSGALKKIDVSLSEAAESLGCNPSKKVFTIVLPLILPTLLAGGLLVFMNALADFGTPMLIGEGFNVMPVLIYSEFISEVGGQANFAAAMAAIMVFITSLLFAGQKYIVNKKSFTMSSLRPMQPKEFKGMTGVFSYIFIYLIIILSIIPQATVIYTSFLNTRGSMFTSEFSLKSYRTVFSKLGQAITNTYLYGLIAIAIIVFLGMFIAYISTRKKNAVTSIIDAITMFPYIIPGSVLGITLLLAFNKKPLLLSGTFMIIVVAFVIRRLPYTLRSSAAILYQISESMEEASISLGCSPVKTFFKITAVMMLPGVFSGAILSWITVINELSASVILYTGNTRTMSVSIYTEVIRASYGTAAALSTILTLTTIISLLIFFKLSGKKEISI</sequence>
<feature type="transmembrane region" description="Helical" evidence="8">
    <location>
        <begin position="414"/>
        <end position="432"/>
    </location>
</feature>
<dbReference type="PANTHER" id="PTHR43357">
    <property type="entry name" value="INNER MEMBRANE ABC TRANSPORTER PERMEASE PROTEIN YDCV"/>
    <property type="match status" value="1"/>
</dbReference>
<dbReference type="Proteomes" id="UP000190105">
    <property type="component" value="Unassembled WGS sequence"/>
</dbReference>
<dbReference type="SUPFAM" id="SSF161098">
    <property type="entry name" value="MetI-like"/>
    <property type="match status" value="2"/>
</dbReference>
<evidence type="ECO:0000313" key="11">
    <source>
        <dbReference type="Proteomes" id="UP000190105"/>
    </source>
</evidence>
<feature type="transmembrane region" description="Helical" evidence="8">
    <location>
        <begin position="142"/>
        <end position="166"/>
    </location>
</feature>
<feature type="transmembrane region" description="Helical" evidence="8">
    <location>
        <begin position="354"/>
        <end position="374"/>
    </location>
</feature>
<dbReference type="GO" id="GO:0005886">
    <property type="term" value="C:plasma membrane"/>
    <property type="evidence" value="ECO:0007669"/>
    <property type="project" value="UniProtKB-SubCell"/>
</dbReference>
<keyword evidence="5 8" id="KW-0812">Transmembrane</keyword>
<evidence type="ECO:0000256" key="8">
    <source>
        <dbReference type="RuleBase" id="RU363032"/>
    </source>
</evidence>
<dbReference type="STRING" id="1147123.SAMN05443428_12426"/>
<keyword evidence="11" id="KW-1185">Reference proteome</keyword>
<dbReference type="AlphaFoldDB" id="A0A1T4Y600"/>
<protein>
    <submittedName>
        <fullName evidence="10">Iron(III) transport system permease protein</fullName>
    </submittedName>
</protein>
<feature type="domain" description="ABC transmembrane type-1" evidence="9">
    <location>
        <begin position="350"/>
        <end position="540"/>
    </location>
</feature>
<evidence type="ECO:0000256" key="2">
    <source>
        <dbReference type="ARBA" id="ARBA00022448"/>
    </source>
</evidence>
<evidence type="ECO:0000256" key="6">
    <source>
        <dbReference type="ARBA" id="ARBA00022989"/>
    </source>
</evidence>
<dbReference type="InterPro" id="IPR035906">
    <property type="entry name" value="MetI-like_sf"/>
</dbReference>
<evidence type="ECO:0000256" key="3">
    <source>
        <dbReference type="ARBA" id="ARBA00022475"/>
    </source>
</evidence>
<dbReference type="Gene3D" id="1.10.3720.10">
    <property type="entry name" value="MetI-like"/>
    <property type="match status" value="2"/>
</dbReference>
<feature type="transmembrane region" description="Helical" evidence="8">
    <location>
        <begin position="294"/>
        <end position="319"/>
    </location>
</feature>
<organism evidence="10 11">
    <name type="scientific">Caloramator quimbayensis</name>
    <dbReference type="NCBI Taxonomy" id="1147123"/>
    <lineage>
        <taxon>Bacteria</taxon>
        <taxon>Bacillati</taxon>
        <taxon>Bacillota</taxon>
        <taxon>Clostridia</taxon>
        <taxon>Eubacteriales</taxon>
        <taxon>Clostridiaceae</taxon>
        <taxon>Caloramator</taxon>
    </lineage>
</organism>
<dbReference type="PROSITE" id="PS50928">
    <property type="entry name" value="ABC_TM1"/>
    <property type="match status" value="2"/>
</dbReference>
<gene>
    <name evidence="10" type="ORF">SAMN05443428_12426</name>
</gene>
<name>A0A1T4Y600_9CLOT</name>
<dbReference type="PANTHER" id="PTHR43357:SF3">
    <property type="entry name" value="FE(3+)-TRANSPORT SYSTEM PERMEASE PROTEIN FBPB 2"/>
    <property type="match status" value="1"/>
</dbReference>
<evidence type="ECO:0000256" key="5">
    <source>
        <dbReference type="ARBA" id="ARBA00022692"/>
    </source>
</evidence>